<organism evidence="2 3">
    <name type="scientific">Suillus subaureus</name>
    <dbReference type="NCBI Taxonomy" id="48587"/>
    <lineage>
        <taxon>Eukaryota</taxon>
        <taxon>Fungi</taxon>
        <taxon>Dikarya</taxon>
        <taxon>Basidiomycota</taxon>
        <taxon>Agaricomycotina</taxon>
        <taxon>Agaricomycetes</taxon>
        <taxon>Agaricomycetidae</taxon>
        <taxon>Boletales</taxon>
        <taxon>Suillineae</taxon>
        <taxon>Suillaceae</taxon>
        <taxon>Suillus</taxon>
    </lineage>
</organism>
<feature type="compositionally biased region" description="Polar residues" evidence="1">
    <location>
        <begin position="253"/>
        <end position="268"/>
    </location>
</feature>
<feature type="region of interest" description="Disordered" evidence="1">
    <location>
        <begin position="211"/>
        <end position="268"/>
    </location>
</feature>
<comment type="caution">
    <text evidence="2">The sequence shown here is derived from an EMBL/GenBank/DDBJ whole genome shotgun (WGS) entry which is preliminary data.</text>
</comment>
<dbReference type="AlphaFoldDB" id="A0A9P7EA40"/>
<feature type="region of interest" description="Disordered" evidence="1">
    <location>
        <begin position="372"/>
        <end position="415"/>
    </location>
</feature>
<name>A0A9P7EA40_9AGAM</name>
<dbReference type="OrthoDB" id="2681506at2759"/>
<gene>
    <name evidence="2" type="ORF">BJ212DRAFT_1360462</name>
</gene>
<feature type="compositionally biased region" description="Basic and acidic residues" evidence="1">
    <location>
        <begin position="382"/>
        <end position="395"/>
    </location>
</feature>
<dbReference type="RefSeq" id="XP_041192367.1">
    <property type="nucleotide sequence ID" value="XM_041335883.1"/>
</dbReference>
<sequence>MPLPEDPFTDSMTPHLQWFPQQRAYMQPAQHSNQYLLEHCKTLELQIVKLTSERDTLKSMFQQLSSAVRLHQTDSLDLDCTLISSVPATANRPTRVTHPKIRFWTNDDFLGWLDSPDGRRADRGKVPYLEDENGDPLTDPIVKSIRKLLRGAWAELVRRKLAPKTWGKATATARQIVHTLMENSHPLFKFADDGWKLDYLMSTSYSAWRRNHVDDDDNDEDESSGGKKRKQLKNALKSEVPDKKLKVDPTVNILPSTPDSLLASSPTMPNSLAAESMLLLSRSHPTTPSRAPSPTIRLSPILLPNNPNSRQLPAIPPASPEFIVAEKENIPPPTPDPIAPPIKIIMTNSLSTLALAAVGTLIPPLPPSIDPPLKAPLANDSADSKGKKGKADDFASGKGTSKTSKKMRPSPTRNGRNLCALRWLKQIKTDGTTEEFCLYYVDLTAEQHKNYDDEASALVASNTWVKNVCDGAMH</sequence>
<proteinExistence type="predicted"/>
<evidence type="ECO:0000256" key="1">
    <source>
        <dbReference type="SAM" id="MobiDB-lite"/>
    </source>
</evidence>
<keyword evidence="3" id="KW-1185">Reference proteome</keyword>
<dbReference type="Proteomes" id="UP000807769">
    <property type="component" value="Unassembled WGS sequence"/>
</dbReference>
<evidence type="ECO:0000313" key="3">
    <source>
        <dbReference type="Proteomes" id="UP000807769"/>
    </source>
</evidence>
<dbReference type="GeneID" id="64629900"/>
<dbReference type="EMBL" id="JABBWG010000019">
    <property type="protein sequence ID" value="KAG1815230.1"/>
    <property type="molecule type" value="Genomic_DNA"/>
</dbReference>
<reference evidence="2" key="1">
    <citation type="journal article" date="2020" name="New Phytol.">
        <title>Comparative genomics reveals dynamic genome evolution in host specialist ectomycorrhizal fungi.</title>
        <authorList>
            <person name="Lofgren L.A."/>
            <person name="Nguyen N.H."/>
            <person name="Vilgalys R."/>
            <person name="Ruytinx J."/>
            <person name="Liao H.L."/>
            <person name="Branco S."/>
            <person name="Kuo A."/>
            <person name="LaButti K."/>
            <person name="Lipzen A."/>
            <person name="Andreopoulos W."/>
            <person name="Pangilinan J."/>
            <person name="Riley R."/>
            <person name="Hundley H."/>
            <person name="Na H."/>
            <person name="Barry K."/>
            <person name="Grigoriev I.V."/>
            <person name="Stajich J.E."/>
            <person name="Kennedy P.G."/>
        </authorList>
    </citation>
    <scope>NUCLEOTIDE SEQUENCE</scope>
    <source>
        <strain evidence="2">MN1</strain>
    </source>
</reference>
<accession>A0A9P7EA40</accession>
<evidence type="ECO:0000313" key="2">
    <source>
        <dbReference type="EMBL" id="KAG1815230.1"/>
    </source>
</evidence>
<protein>
    <submittedName>
        <fullName evidence="2">Uncharacterized protein</fullName>
    </submittedName>
</protein>
<feature type="compositionally biased region" description="Acidic residues" evidence="1">
    <location>
        <begin position="214"/>
        <end position="223"/>
    </location>
</feature>